<keyword evidence="4" id="KW-0963">Cytoplasm</keyword>
<dbReference type="GO" id="GO:0002949">
    <property type="term" value="P:tRNA threonylcarbamoyladenosine modification"/>
    <property type="evidence" value="ECO:0007669"/>
    <property type="project" value="InterPro"/>
</dbReference>
<evidence type="ECO:0000256" key="1">
    <source>
        <dbReference type="ARBA" id="ARBA00004496"/>
    </source>
</evidence>
<dbReference type="KEGG" id="mik:FOE78_06460"/>
<accession>A0A516Q5I9</accession>
<evidence type="ECO:0000256" key="10">
    <source>
        <dbReference type="ARBA" id="ARBA00024908"/>
    </source>
</evidence>
<dbReference type="Pfam" id="PF00583">
    <property type="entry name" value="Acetyltransf_1"/>
    <property type="match status" value="1"/>
</dbReference>
<keyword evidence="6" id="KW-0479">Metal-binding</keyword>
<dbReference type="OrthoDB" id="9800307at2"/>
<gene>
    <name evidence="13" type="primary">tsaE</name>
    <name evidence="13" type="ORF">FOE78_06460</name>
</gene>
<evidence type="ECO:0000256" key="4">
    <source>
        <dbReference type="ARBA" id="ARBA00022490"/>
    </source>
</evidence>
<comment type="similarity">
    <text evidence="2">Belongs to the TsaE family.</text>
</comment>
<keyword evidence="13" id="KW-0808">Transferase</keyword>
<dbReference type="GO" id="GO:0005524">
    <property type="term" value="F:ATP binding"/>
    <property type="evidence" value="ECO:0007669"/>
    <property type="project" value="UniProtKB-KW"/>
</dbReference>
<proteinExistence type="inferred from homology"/>
<evidence type="ECO:0000256" key="6">
    <source>
        <dbReference type="ARBA" id="ARBA00022723"/>
    </source>
</evidence>
<sequence>MVEVIHAAFGARPPLDPPSTADSETPESVAAALATGTGVYATVGDRPAGAIIIEPGDDRVATLRRVSVHPDFQRHGIASTMVEECKLLAAELGCIRVELLARKEFPELITYWRHRGFTVVREVPHGVVLGRPLPRRVLVPTTDDMHALGARIADRLQAGDVIIATGDLGAGKTTLTQGIGRGLGAAGQIISPTFVLSRIHQSSTGRPDLVHVDAYRLSSAAELDDLDLLESLEGSVTVVEWGEGIAESLNPERLEIMVLRSADPTDDTRTVLLAGVGDRWTEAELDQLVHPGASESLDQEAVSRA</sequence>
<evidence type="ECO:0000313" key="14">
    <source>
        <dbReference type="Proteomes" id="UP000319263"/>
    </source>
</evidence>
<feature type="domain" description="N-acetyltransferase" evidence="12">
    <location>
        <begin position="1"/>
        <end position="134"/>
    </location>
</feature>
<dbReference type="Pfam" id="PF02367">
    <property type="entry name" value="TsaE"/>
    <property type="match status" value="1"/>
</dbReference>
<keyword evidence="7" id="KW-0547">Nucleotide-binding</keyword>
<keyword evidence="8" id="KW-0067">ATP-binding</keyword>
<dbReference type="InterPro" id="IPR016181">
    <property type="entry name" value="Acyl_CoA_acyltransferase"/>
</dbReference>
<name>A0A516Q5I9_9ACTN</name>
<protein>
    <recommendedName>
        <fullName evidence="3">tRNA threonylcarbamoyladenosine biosynthesis protein TsaE</fullName>
    </recommendedName>
    <alternativeName>
        <fullName evidence="11">t(6)A37 threonylcarbamoyladenosine biosynthesis protein TsaE</fullName>
    </alternativeName>
</protein>
<dbReference type="CDD" id="cd04301">
    <property type="entry name" value="NAT_SF"/>
    <property type="match status" value="1"/>
</dbReference>
<organism evidence="13 14">
    <name type="scientific">Microlunatus elymi</name>
    <dbReference type="NCBI Taxonomy" id="2596828"/>
    <lineage>
        <taxon>Bacteria</taxon>
        <taxon>Bacillati</taxon>
        <taxon>Actinomycetota</taxon>
        <taxon>Actinomycetes</taxon>
        <taxon>Propionibacteriales</taxon>
        <taxon>Propionibacteriaceae</taxon>
        <taxon>Microlunatus</taxon>
    </lineage>
</organism>
<dbReference type="SUPFAM" id="SSF52540">
    <property type="entry name" value="P-loop containing nucleoside triphosphate hydrolases"/>
    <property type="match status" value="1"/>
</dbReference>
<dbReference type="SUPFAM" id="SSF55729">
    <property type="entry name" value="Acyl-CoA N-acyltransferases (Nat)"/>
    <property type="match status" value="1"/>
</dbReference>
<evidence type="ECO:0000256" key="8">
    <source>
        <dbReference type="ARBA" id="ARBA00022840"/>
    </source>
</evidence>
<evidence type="ECO:0000256" key="2">
    <source>
        <dbReference type="ARBA" id="ARBA00007599"/>
    </source>
</evidence>
<dbReference type="Gene3D" id="3.40.630.30">
    <property type="match status" value="1"/>
</dbReference>
<dbReference type="NCBIfam" id="TIGR00150">
    <property type="entry name" value="T6A_YjeE"/>
    <property type="match status" value="1"/>
</dbReference>
<dbReference type="InterPro" id="IPR000182">
    <property type="entry name" value="GNAT_dom"/>
</dbReference>
<dbReference type="InterPro" id="IPR027417">
    <property type="entry name" value="P-loop_NTPase"/>
</dbReference>
<dbReference type="GO" id="GO:0046872">
    <property type="term" value="F:metal ion binding"/>
    <property type="evidence" value="ECO:0007669"/>
    <property type="project" value="UniProtKB-KW"/>
</dbReference>
<dbReference type="PANTHER" id="PTHR33540">
    <property type="entry name" value="TRNA THREONYLCARBAMOYLADENOSINE BIOSYNTHESIS PROTEIN TSAE"/>
    <property type="match status" value="1"/>
</dbReference>
<comment type="function">
    <text evidence="10">Required for the formation of a threonylcarbamoyl group on adenosine at position 37 (t(6)A37) in tRNAs that read codons beginning with adenine. Is involved in the transfer of the threonylcarbamoyl moiety of threonylcarbamoyl-AMP (TC-AMP) to the N6 group of A37, together with TsaD and TsaB. TsaE seems to play an indirect role in the t(6)A biosynthesis pathway, possibly in regulating the core enzymatic function of TsaD.</text>
</comment>
<evidence type="ECO:0000256" key="11">
    <source>
        <dbReference type="ARBA" id="ARBA00032441"/>
    </source>
</evidence>
<evidence type="ECO:0000256" key="3">
    <source>
        <dbReference type="ARBA" id="ARBA00019010"/>
    </source>
</evidence>
<reference evidence="13 14" key="1">
    <citation type="submission" date="2019-07" db="EMBL/GenBank/DDBJ databases">
        <title>Microlunatus dokdonensis sp. nov. isolated from the rhizospheric soil of the wild plant Elymus tsukushiensis.</title>
        <authorList>
            <person name="Ghim S.-Y."/>
            <person name="Hwang Y.-J."/>
            <person name="Son J.-S."/>
            <person name="Shin J.-H."/>
        </authorList>
    </citation>
    <scope>NUCLEOTIDE SEQUENCE [LARGE SCALE GENOMIC DNA]</scope>
    <source>
        <strain evidence="13 14">KUDC0627</strain>
    </source>
</reference>
<evidence type="ECO:0000256" key="7">
    <source>
        <dbReference type="ARBA" id="ARBA00022741"/>
    </source>
</evidence>
<evidence type="ECO:0000256" key="9">
    <source>
        <dbReference type="ARBA" id="ARBA00022842"/>
    </source>
</evidence>
<dbReference type="AlphaFoldDB" id="A0A516Q5I9"/>
<keyword evidence="9" id="KW-0460">Magnesium</keyword>
<keyword evidence="5" id="KW-0819">tRNA processing</keyword>
<evidence type="ECO:0000313" key="13">
    <source>
        <dbReference type="EMBL" id="QDP98622.1"/>
    </source>
</evidence>
<keyword evidence="14" id="KW-1185">Reference proteome</keyword>
<dbReference type="InterPro" id="IPR003442">
    <property type="entry name" value="T6A_TsaE"/>
</dbReference>
<dbReference type="PROSITE" id="PS51186">
    <property type="entry name" value="GNAT"/>
    <property type="match status" value="1"/>
</dbReference>
<dbReference type="GO" id="GO:0016747">
    <property type="term" value="F:acyltransferase activity, transferring groups other than amino-acyl groups"/>
    <property type="evidence" value="ECO:0007669"/>
    <property type="project" value="InterPro"/>
</dbReference>
<evidence type="ECO:0000259" key="12">
    <source>
        <dbReference type="PROSITE" id="PS51186"/>
    </source>
</evidence>
<dbReference type="Gene3D" id="3.40.50.300">
    <property type="entry name" value="P-loop containing nucleotide triphosphate hydrolases"/>
    <property type="match status" value="1"/>
</dbReference>
<evidence type="ECO:0000256" key="5">
    <source>
        <dbReference type="ARBA" id="ARBA00022694"/>
    </source>
</evidence>
<dbReference type="PANTHER" id="PTHR33540:SF2">
    <property type="entry name" value="TRNA THREONYLCARBAMOYLADENOSINE BIOSYNTHESIS PROTEIN TSAE"/>
    <property type="match status" value="1"/>
</dbReference>
<dbReference type="GO" id="GO:0005737">
    <property type="term" value="C:cytoplasm"/>
    <property type="evidence" value="ECO:0007669"/>
    <property type="project" value="UniProtKB-SubCell"/>
</dbReference>
<dbReference type="Proteomes" id="UP000319263">
    <property type="component" value="Chromosome"/>
</dbReference>
<dbReference type="EMBL" id="CP041692">
    <property type="protein sequence ID" value="QDP98622.1"/>
    <property type="molecule type" value="Genomic_DNA"/>
</dbReference>
<comment type="subcellular location">
    <subcellularLocation>
        <location evidence="1">Cytoplasm</location>
    </subcellularLocation>
</comment>